<dbReference type="GO" id="GO:0016020">
    <property type="term" value="C:membrane"/>
    <property type="evidence" value="ECO:0007669"/>
    <property type="project" value="InterPro"/>
</dbReference>
<evidence type="ECO:0000313" key="5">
    <source>
        <dbReference type="Proteomes" id="UP000076004"/>
    </source>
</evidence>
<feature type="compositionally biased region" description="Polar residues" evidence="1">
    <location>
        <begin position="347"/>
        <end position="362"/>
    </location>
</feature>
<feature type="region of interest" description="Disordered" evidence="1">
    <location>
        <begin position="198"/>
        <end position="217"/>
    </location>
</feature>
<gene>
    <name evidence="4" type="ORF">PGSY75_0038300</name>
</gene>
<evidence type="ECO:0000313" key="3">
    <source>
        <dbReference type="EMBL" id="ALJ75562.1"/>
    </source>
</evidence>
<dbReference type="AlphaFoldDB" id="A0A0P0HGB2"/>
<dbReference type="GO" id="GO:0046789">
    <property type="term" value="F:host cell surface receptor binding"/>
    <property type="evidence" value="ECO:0007669"/>
    <property type="project" value="InterPro"/>
</dbReference>
<feature type="region of interest" description="Disordered" evidence="1">
    <location>
        <begin position="334"/>
        <end position="402"/>
    </location>
</feature>
<dbReference type="RefSeq" id="XP_018638716.1">
    <property type="nucleotide sequence ID" value="XM_018783502.1"/>
</dbReference>
<dbReference type="Gene3D" id="1.20.1310.20">
    <property type="entry name" value="Duffy-antigen binding domain"/>
    <property type="match status" value="1"/>
</dbReference>
<evidence type="ECO:0000256" key="1">
    <source>
        <dbReference type="SAM" id="MobiDB-lite"/>
    </source>
</evidence>
<dbReference type="SUPFAM" id="SSF140924">
    <property type="entry name" value="Duffy binding domain-like"/>
    <property type="match status" value="1"/>
</dbReference>
<dbReference type="Pfam" id="PF05424">
    <property type="entry name" value="Duffy_binding"/>
    <property type="match status" value="1"/>
</dbReference>
<sequence>EHLLNSAATEAKNLMQYHNGNHNLALQAIKYSFADYGNLVKGDDMDKKDNITTKMNDTISKIKTDNNSASVGVGTPLASTATSFNRKDWWDKNKKKVWNVMLCQYTGTDKTEHCNEYNTIDKIPQFLRWLEEWARKYCSERTKLANMVTKECKMDIQKIDLNSPDKNNKNCITSLNLYKTFFHNRHLEWDKLKKKYKKDKEKNSSGNPGNSNSNSYTEKDAEAYLKKNCKECVCTYDDLKDIYDKGYKTKEIVPLLSTTAKYDTDPEKAKIKKILTMDGLGPKIVTKAIEAANDIIPDAAKAAKGLAKDVGIPAATTAARNVFSGLRSVINWFSGSSSSQQPQQTQAPNHSGSSSTGNQNPGSPRVDQGASGSPSGGAAAQPGPQAASQGTSSPGGPSQVSP</sequence>
<feature type="non-terminal residue" evidence="3">
    <location>
        <position position="402"/>
    </location>
</feature>
<name>A0A0P0HGB2_9APIC</name>
<feature type="domain" description="Duffy-antigen binding" evidence="2">
    <location>
        <begin position="3"/>
        <end position="128"/>
    </location>
</feature>
<proteinExistence type="predicted"/>
<dbReference type="GeneID" id="29774112"/>
<protein>
    <submittedName>
        <fullName evidence="3 4">EMP1-like protein</fullName>
    </submittedName>
</protein>
<evidence type="ECO:0000259" key="2">
    <source>
        <dbReference type="Pfam" id="PF05424"/>
    </source>
</evidence>
<feature type="compositionally biased region" description="Low complexity" evidence="1">
    <location>
        <begin position="334"/>
        <end position="346"/>
    </location>
</feature>
<dbReference type="InterPro" id="IPR008602">
    <property type="entry name" value="Duffy-antigen-binding"/>
</dbReference>
<dbReference type="Proteomes" id="UP000076004">
    <property type="component" value="Unassembled WGS sequence"/>
</dbReference>
<dbReference type="InterPro" id="IPR042202">
    <property type="entry name" value="Duffy-ag-bd_sf"/>
</dbReference>
<dbReference type="EMBL" id="LVLB01000381">
    <property type="protein sequence ID" value="KYN93019.1"/>
    <property type="molecule type" value="Genomic_DNA"/>
</dbReference>
<feature type="non-terminal residue" evidence="3">
    <location>
        <position position="1"/>
    </location>
</feature>
<dbReference type="EMBL" id="KP879242">
    <property type="protein sequence ID" value="ALJ75562.1"/>
    <property type="molecule type" value="Genomic_DNA"/>
</dbReference>
<reference evidence="3" key="1">
    <citation type="journal article" date="2015" name="Nat. Commun.">
        <title>Ape parasite origins of human malaria virulence genes.</title>
        <authorList>
            <person name="Larremore D.B."/>
            <person name="Sundararaman S.A."/>
            <person name="Liu W."/>
            <person name="Proto W.R."/>
            <person name="Clauset A."/>
            <person name="Loy D.E."/>
            <person name="Speede S."/>
            <person name="Plenderleith L.J."/>
            <person name="Sharp P.M."/>
            <person name="Hahn B.H."/>
            <person name="Rayner J.C."/>
            <person name="Buckee C.O."/>
        </authorList>
    </citation>
    <scope>NUCLEOTIDE SEQUENCE</scope>
    <source>
        <strain evidence="3">SY75pte</strain>
    </source>
</reference>
<feature type="compositionally biased region" description="Low complexity" evidence="1">
    <location>
        <begin position="204"/>
        <end position="215"/>
    </location>
</feature>
<feature type="compositionally biased region" description="Low complexity" evidence="1">
    <location>
        <begin position="368"/>
        <end position="402"/>
    </location>
</feature>
<dbReference type="Gene3D" id="1.20.58.830">
    <property type="match status" value="1"/>
</dbReference>
<dbReference type="VEuPathDB" id="PlasmoDB:PGSY75_0038300"/>
<organism evidence="3">
    <name type="scientific">Plasmodium gaboni</name>
    <dbReference type="NCBI Taxonomy" id="647221"/>
    <lineage>
        <taxon>Eukaryota</taxon>
        <taxon>Sar</taxon>
        <taxon>Alveolata</taxon>
        <taxon>Apicomplexa</taxon>
        <taxon>Aconoidasida</taxon>
        <taxon>Haemosporida</taxon>
        <taxon>Plasmodiidae</taxon>
        <taxon>Plasmodium</taxon>
        <taxon>Plasmodium (Laverania)</taxon>
    </lineage>
</organism>
<dbReference type="KEGG" id="pgab:PGSY75_0038300"/>
<reference evidence="4 5" key="2">
    <citation type="journal article" date="2016" name="Nat. Commun.">
        <title>Genomes of cryptic chimpanzee Plasmodium species reveal key evolutionary events leading to human malaria.</title>
        <authorList>
            <person name="Sundararaman S.A."/>
            <person name="Plenderleith L.J."/>
            <person name="Liu W."/>
            <person name="Loy D.E."/>
            <person name="Learn G.H."/>
            <person name="Li Y."/>
            <person name="Shaw K.S."/>
            <person name="Ayouba A."/>
            <person name="Peeters M."/>
            <person name="Speede S."/>
            <person name="Shaw G.M."/>
            <person name="Bushman F.D."/>
            <person name="Brisson D."/>
            <person name="Rayner J.C."/>
            <person name="Sharp P.M."/>
            <person name="Hahn B.H."/>
        </authorList>
    </citation>
    <scope>NUCLEOTIDE SEQUENCE [LARGE SCALE GENOMIC DNA]</scope>
    <source>
        <strain evidence="4 5">SY75</strain>
    </source>
</reference>
<accession>A0A0P0HGB2</accession>
<evidence type="ECO:0000313" key="4">
    <source>
        <dbReference type="EMBL" id="KYN93019.1"/>
    </source>
</evidence>